<organism evidence="5 6">
    <name type="scientific">Actinidia rufa</name>
    <dbReference type="NCBI Taxonomy" id="165716"/>
    <lineage>
        <taxon>Eukaryota</taxon>
        <taxon>Viridiplantae</taxon>
        <taxon>Streptophyta</taxon>
        <taxon>Embryophyta</taxon>
        <taxon>Tracheophyta</taxon>
        <taxon>Spermatophyta</taxon>
        <taxon>Magnoliopsida</taxon>
        <taxon>eudicotyledons</taxon>
        <taxon>Gunneridae</taxon>
        <taxon>Pentapetalae</taxon>
        <taxon>asterids</taxon>
        <taxon>Ericales</taxon>
        <taxon>Actinidiaceae</taxon>
        <taxon>Actinidia</taxon>
    </lineage>
</organism>
<dbReference type="EC" id="2.1.1.314" evidence="2"/>
<dbReference type="OrthoDB" id="2516at2759"/>
<evidence type="ECO:0000256" key="3">
    <source>
        <dbReference type="ARBA" id="ARBA00048752"/>
    </source>
</evidence>
<proteinExistence type="predicted"/>
<evidence type="ECO:0000313" key="5">
    <source>
        <dbReference type="EMBL" id="GFZ10380.1"/>
    </source>
</evidence>
<evidence type="ECO:0000313" key="6">
    <source>
        <dbReference type="Proteomes" id="UP000585474"/>
    </source>
</evidence>
<dbReference type="Pfam" id="PF00590">
    <property type="entry name" value="TP_methylase"/>
    <property type="match status" value="1"/>
</dbReference>
<protein>
    <recommendedName>
        <fullName evidence="2">diphthine methyl ester synthase</fullName>
        <ecNumber evidence="2">2.1.1.314</ecNumber>
    </recommendedName>
</protein>
<comment type="function">
    <text evidence="1">S-adenosyl-L-methionine-dependent methyltransferase that catalyzes four methylations of the modified target histidine residue in translation elongation factor 2 (EF-2), to form an intermediate called diphthine methyl ester. The four successive methylation reactions represent the second step of diphthamide biosynthesis.</text>
</comment>
<name>A0A7J0GHU1_9ERIC</name>
<dbReference type="InterPro" id="IPR004551">
    <property type="entry name" value="Dphthn_synthase"/>
</dbReference>
<dbReference type="PANTHER" id="PTHR10882:SF0">
    <property type="entry name" value="DIPHTHINE METHYL ESTER SYNTHASE"/>
    <property type="match status" value="1"/>
</dbReference>
<dbReference type="Gene3D" id="3.40.1010.10">
    <property type="entry name" value="Cobalt-precorrin-4 Transmethylase, Domain 1"/>
    <property type="match status" value="1"/>
</dbReference>
<keyword evidence="5" id="KW-0489">Methyltransferase</keyword>
<sequence length="92" mass="10039">MLYIIGLGLGNEKDITVKGLEAVKRCKKVYMEAYTSLLSFGLSSDGLSTLEKLYGKPVILADRETVEEKADDILLEAHESDVAFLVVGDPFG</sequence>
<keyword evidence="5" id="KW-0808">Transferase</keyword>
<dbReference type="EMBL" id="BJWL01000021">
    <property type="protein sequence ID" value="GFZ10380.1"/>
    <property type="molecule type" value="Genomic_DNA"/>
</dbReference>
<dbReference type="GO" id="GO:0032259">
    <property type="term" value="P:methylation"/>
    <property type="evidence" value="ECO:0007669"/>
    <property type="project" value="UniProtKB-KW"/>
</dbReference>
<dbReference type="InterPro" id="IPR035996">
    <property type="entry name" value="4pyrrol_Methylase_sf"/>
</dbReference>
<comment type="catalytic activity">
    <reaction evidence="3">
        <text>2-[(3S)-amino-3-carboxypropyl]-L-histidyl-[translation elongation factor 2] + 4 S-adenosyl-L-methionine = diphthine methyl ester-[translation elongation factor 2] + 4 S-adenosyl-L-homocysteine + 3 H(+)</text>
        <dbReference type="Rhea" id="RHEA:42652"/>
        <dbReference type="Rhea" id="RHEA-COMP:9749"/>
        <dbReference type="Rhea" id="RHEA-COMP:10173"/>
        <dbReference type="ChEBI" id="CHEBI:15378"/>
        <dbReference type="ChEBI" id="CHEBI:57856"/>
        <dbReference type="ChEBI" id="CHEBI:59789"/>
        <dbReference type="ChEBI" id="CHEBI:73995"/>
        <dbReference type="ChEBI" id="CHEBI:79005"/>
        <dbReference type="EC" id="2.1.1.314"/>
    </reaction>
</comment>
<dbReference type="InterPro" id="IPR000878">
    <property type="entry name" value="4pyrrol_Mease"/>
</dbReference>
<dbReference type="GO" id="GO:0141133">
    <property type="term" value="F:diphthine methyl ester synthase activity"/>
    <property type="evidence" value="ECO:0007669"/>
    <property type="project" value="UniProtKB-EC"/>
</dbReference>
<evidence type="ECO:0000256" key="2">
    <source>
        <dbReference type="ARBA" id="ARBA00011927"/>
    </source>
</evidence>
<dbReference type="AlphaFoldDB" id="A0A7J0GHU1"/>
<dbReference type="Proteomes" id="UP000585474">
    <property type="component" value="Unassembled WGS sequence"/>
</dbReference>
<gene>
    <name evidence="5" type="ORF">Acr_21g0009790</name>
</gene>
<dbReference type="GO" id="GO:0017183">
    <property type="term" value="P:protein histidyl modification to diphthamide"/>
    <property type="evidence" value="ECO:0007669"/>
    <property type="project" value="InterPro"/>
</dbReference>
<accession>A0A7J0GHU1</accession>
<reference evidence="5 6" key="1">
    <citation type="submission" date="2019-07" db="EMBL/GenBank/DDBJ databases">
        <title>De Novo Assembly of kiwifruit Actinidia rufa.</title>
        <authorList>
            <person name="Sugita-Konishi S."/>
            <person name="Sato K."/>
            <person name="Mori E."/>
            <person name="Abe Y."/>
            <person name="Kisaki G."/>
            <person name="Hamano K."/>
            <person name="Suezawa K."/>
            <person name="Otani M."/>
            <person name="Fukuda T."/>
            <person name="Manabe T."/>
            <person name="Gomi K."/>
            <person name="Tabuchi M."/>
            <person name="Akimitsu K."/>
            <person name="Kataoka I."/>
        </authorList>
    </citation>
    <scope>NUCLEOTIDE SEQUENCE [LARGE SCALE GENOMIC DNA]</scope>
    <source>
        <strain evidence="6">cv. Fuchu</strain>
    </source>
</reference>
<feature type="domain" description="Tetrapyrrole methylase" evidence="4">
    <location>
        <begin position="1"/>
        <end position="91"/>
    </location>
</feature>
<dbReference type="PANTHER" id="PTHR10882">
    <property type="entry name" value="DIPHTHINE SYNTHASE"/>
    <property type="match status" value="1"/>
</dbReference>
<keyword evidence="6" id="KW-1185">Reference proteome</keyword>
<evidence type="ECO:0000256" key="1">
    <source>
        <dbReference type="ARBA" id="ARBA00004006"/>
    </source>
</evidence>
<dbReference type="SUPFAM" id="SSF53790">
    <property type="entry name" value="Tetrapyrrole methylase"/>
    <property type="match status" value="1"/>
</dbReference>
<dbReference type="InterPro" id="IPR014777">
    <property type="entry name" value="4pyrrole_Mease_sub1"/>
</dbReference>
<comment type="caution">
    <text evidence="5">The sequence shown here is derived from an EMBL/GenBank/DDBJ whole genome shotgun (WGS) entry which is preliminary data.</text>
</comment>
<evidence type="ECO:0000259" key="4">
    <source>
        <dbReference type="Pfam" id="PF00590"/>
    </source>
</evidence>